<reference evidence="2" key="1">
    <citation type="journal article" date="2024" name="Proc. Natl. Acad. Sci. U.S.A.">
        <title>Extraordinary preservation of gene collinearity over three hundred million years revealed in homosporous lycophytes.</title>
        <authorList>
            <person name="Li C."/>
            <person name="Wickell D."/>
            <person name="Kuo L.Y."/>
            <person name="Chen X."/>
            <person name="Nie B."/>
            <person name="Liao X."/>
            <person name="Peng D."/>
            <person name="Ji J."/>
            <person name="Jenkins J."/>
            <person name="Williams M."/>
            <person name="Shu S."/>
            <person name="Plott C."/>
            <person name="Barry K."/>
            <person name="Rajasekar S."/>
            <person name="Grimwood J."/>
            <person name="Han X."/>
            <person name="Sun S."/>
            <person name="Hou Z."/>
            <person name="He W."/>
            <person name="Dai G."/>
            <person name="Sun C."/>
            <person name="Schmutz J."/>
            <person name="Leebens-Mack J.H."/>
            <person name="Li F.W."/>
            <person name="Wang L."/>
        </authorList>
    </citation>
    <scope>NUCLEOTIDE SEQUENCE [LARGE SCALE GENOMIC DNA]</scope>
    <source>
        <strain evidence="2">cv. PW_Plant_1</strain>
    </source>
</reference>
<name>A0ACC2APZ9_DIPCM</name>
<dbReference type="EMBL" id="CM055111">
    <property type="protein sequence ID" value="KAJ7519024.1"/>
    <property type="molecule type" value="Genomic_DNA"/>
</dbReference>
<accession>A0ACC2APZ9</accession>
<comment type="caution">
    <text evidence="1">The sequence shown here is derived from an EMBL/GenBank/DDBJ whole genome shotgun (WGS) entry which is preliminary data.</text>
</comment>
<evidence type="ECO:0000313" key="2">
    <source>
        <dbReference type="Proteomes" id="UP001162992"/>
    </source>
</evidence>
<protein>
    <submittedName>
        <fullName evidence="1">Uncharacterized protein</fullName>
    </submittedName>
</protein>
<dbReference type="Proteomes" id="UP001162992">
    <property type="component" value="Chromosome 20"/>
</dbReference>
<evidence type="ECO:0000313" key="1">
    <source>
        <dbReference type="EMBL" id="KAJ7519024.1"/>
    </source>
</evidence>
<keyword evidence="2" id="KW-1185">Reference proteome</keyword>
<sequence>MGSLSEQLSKKTNFFDLRLWVILCFGVGGIIIIILLLLLVWLIIRSKAENTSDECSFQGTPTISKEIKEVSTYGQPVGGVVLTIMDKSTETKAEKVVLHIGFGRKTDSEEASKSVAEPEQESGAGSNEQIESVSEIEEFSEGGKQAMEHQMIPMAAQIGKRRGISQFEQSEVSEMQSSEYSDSVETPTSSIRDSSHIGWGQWFALEDLRAATDGFSENNVVGEGGYGIVYRGQLSDGALVAVKNLLSDRKQAEQEFKVEVDAIGRVRHKNLVHLLGCCVEGTYRILVYEYVNNGNLDQWLHGEASQSSCLTWQMRINIALGAAKALAYLHEALEPKVVHRDIKASNILLDHHWNAKISDFGLAKLLGAGKSHVTTRVMGTFGYVAPEYANTGMLNEKSDVYSFGVLLMEIITGRDPVDYCRPVGQVNLVDWFKYMVASQHTEEVVDHQLADKPSDLELKRTMLVALRCVDMNSVNRPTMGHVVHMLEVEQSPFLKAGGTIGRSMRSTTSSLNQDLLQQLAMEASHSKRIHFDPSDEMEKEQKT</sequence>
<organism evidence="1 2">
    <name type="scientific">Diphasiastrum complanatum</name>
    <name type="common">Issler's clubmoss</name>
    <name type="synonym">Lycopodium complanatum</name>
    <dbReference type="NCBI Taxonomy" id="34168"/>
    <lineage>
        <taxon>Eukaryota</taxon>
        <taxon>Viridiplantae</taxon>
        <taxon>Streptophyta</taxon>
        <taxon>Embryophyta</taxon>
        <taxon>Tracheophyta</taxon>
        <taxon>Lycopodiopsida</taxon>
        <taxon>Lycopodiales</taxon>
        <taxon>Lycopodiaceae</taxon>
        <taxon>Lycopodioideae</taxon>
        <taxon>Diphasiastrum</taxon>
    </lineage>
</organism>
<proteinExistence type="predicted"/>
<gene>
    <name evidence="1" type="ORF">O6H91_20G019800</name>
</gene>